<keyword evidence="4" id="KW-1185">Reference proteome</keyword>
<keyword evidence="2" id="KW-0732">Signal</keyword>
<dbReference type="SUPFAM" id="SSF51011">
    <property type="entry name" value="Glycosyl hydrolase domain"/>
    <property type="match status" value="1"/>
</dbReference>
<evidence type="ECO:0000256" key="1">
    <source>
        <dbReference type="SAM" id="MobiDB-lite"/>
    </source>
</evidence>
<accession>A0A7W7ZDS3</accession>
<dbReference type="Proteomes" id="UP000540989">
    <property type="component" value="Unassembled WGS sequence"/>
</dbReference>
<sequence length="172" mass="18046">MSLILTAVPRTRALLFRRMLLLNFCFPFTGALSQAPAITATVDIAKTGAVEVSGNSPQPKPAFPAGGDQPAVNPGSPTYPLDVSAALSDDRKTLTIAVLNPSDAEQSIHLDIHGAAVASTGKLWRMAPNSIDAVVKAGSPAEVQVEEQSLDAMPATVTLLPYSVNIYSYSLQ</sequence>
<dbReference type="EMBL" id="JACHIP010000003">
    <property type="protein sequence ID" value="MBB5058060.1"/>
    <property type="molecule type" value="Genomic_DNA"/>
</dbReference>
<feature type="region of interest" description="Disordered" evidence="1">
    <location>
        <begin position="51"/>
        <end position="75"/>
    </location>
</feature>
<proteinExistence type="predicted"/>
<organism evidence="3 4">
    <name type="scientific">Granulicella aggregans</name>
    <dbReference type="NCBI Taxonomy" id="474949"/>
    <lineage>
        <taxon>Bacteria</taxon>
        <taxon>Pseudomonadati</taxon>
        <taxon>Acidobacteriota</taxon>
        <taxon>Terriglobia</taxon>
        <taxon>Terriglobales</taxon>
        <taxon>Acidobacteriaceae</taxon>
        <taxon>Granulicella</taxon>
    </lineage>
</organism>
<dbReference type="Gene3D" id="2.60.40.1180">
    <property type="entry name" value="Golgi alpha-mannosidase II"/>
    <property type="match status" value="1"/>
</dbReference>
<dbReference type="AlphaFoldDB" id="A0A7W7ZDS3"/>
<name>A0A7W7ZDS3_9BACT</name>
<comment type="caution">
    <text evidence="3">The sequence shown here is derived from an EMBL/GenBank/DDBJ whole genome shotgun (WGS) entry which is preliminary data.</text>
</comment>
<dbReference type="InterPro" id="IPR013780">
    <property type="entry name" value="Glyco_hydro_b"/>
</dbReference>
<evidence type="ECO:0000313" key="3">
    <source>
        <dbReference type="EMBL" id="MBB5058060.1"/>
    </source>
</evidence>
<reference evidence="3 4" key="1">
    <citation type="submission" date="2020-08" db="EMBL/GenBank/DDBJ databases">
        <title>Genomic Encyclopedia of Type Strains, Phase IV (KMG-V): Genome sequencing to study the core and pangenomes of soil and plant-associated prokaryotes.</title>
        <authorList>
            <person name="Whitman W."/>
        </authorList>
    </citation>
    <scope>NUCLEOTIDE SEQUENCE [LARGE SCALE GENOMIC DNA]</scope>
    <source>
        <strain evidence="3 4">M8UP14</strain>
    </source>
</reference>
<dbReference type="RefSeq" id="WP_184217303.1">
    <property type="nucleotide sequence ID" value="NZ_JACHIP010000003.1"/>
</dbReference>
<evidence type="ECO:0000256" key="2">
    <source>
        <dbReference type="SAM" id="SignalP"/>
    </source>
</evidence>
<feature type="chain" id="PRO_5031522689" evidence="2">
    <location>
        <begin position="34"/>
        <end position="172"/>
    </location>
</feature>
<feature type="signal peptide" evidence="2">
    <location>
        <begin position="1"/>
        <end position="33"/>
    </location>
</feature>
<evidence type="ECO:0000313" key="4">
    <source>
        <dbReference type="Proteomes" id="UP000540989"/>
    </source>
</evidence>
<gene>
    <name evidence="3" type="ORF">HDF16_002766</name>
</gene>
<protein>
    <submittedName>
        <fullName evidence="3">Alpha-L-arabinofuranosidase</fullName>
    </submittedName>
</protein>